<keyword evidence="4" id="KW-1003">Cell membrane</keyword>
<proteinExistence type="inferred from homology"/>
<evidence type="ECO:0000256" key="5">
    <source>
        <dbReference type="ARBA" id="ARBA00022692"/>
    </source>
</evidence>
<evidence type="ECO:0000256" key="7">
    <source>
        <dbReference type="ARBA" id="ARBA00022989"/>
    </source>
</evidence>
<name>A0A1I1RTP8_9ACTN</name>
<feature type="compositionally biased region" description="Acidic residues" evidence="10">
    <location>
        <begin position="93"/>
        <end position="108"/>
    </location>
</feature>
<dbReference type="EMBL" id="FOLM01000014">
    <property type="protein sequence ID" value="SFD37611.1"/>
    <property type="molecule type" value="Genomic_DNA"/>
</dbReference>
<evidence type="ECO:0000256" key="1">
    <source>
        <dbReference type="ARBA" id="ARBA00004162"/>
    </source>
</evidence>
<keyword evidence="8" id="KW-0811">Translocation</keyword>
<evidence type="ECO:0000256" key="2">
    <source>
        <dbReference type="ARBA" id="ARBA00006742"/>
    </source>
</evidence>
<dbReference type="Proteomes" id="UP000199207">
    <property type="component" value="Unassembled WGS sequence"/>
</dbReference>
<evidence type="ECO:0000256" key="9">
    <source>
        <dbReference type="ARBA" id="ARBA00023136"/>
    </source>
</evidence>
<accession>A0A1I1RTP8</accession>
<dbReference type="GO" id="GO:0015031">
    <property type="term" value="P:protein transport"/>
    <property type="evidence" value="ECO:0007669"/>
    <property type="project" value="UniProtKB-KW"/>
</dbReference>
<keyword evidence="12" id="KW-1185">Reference proteome</keyword>
<keyword evidence="3" id="KW-0813">Transport</keyword>
<dbReference type="NCBIfam" id="TIGR00739">
    <property type="entry name" value="yajC"/>
    <property type="match status" value="1"/>
</dbReference>
<organism evidence="11 12">
    <name type="scientific">Streptomyces aidingensis</name>
    <dbReference type="NCBI Taxonomy" id="910347"/>
    <lineage>
        <taxon>Bacteria</taxon>
        <taxon>Bacillati</taxon>
        <taxon>Actinomycetota</taxon>
        <taxon>Actinomycetes</taxon>
        <taxon>Kitasatosporales</taxon>
        <taxon>Streptomycetaceae</taxon>
        <taxon>Streptomyces</taxon>
    </lineage>
</organism>
<evidence type="ECO:0000313" key="12">
    <source>
        <dbReference type="Proteomes" id="UP000199207"/>
    </source>
</evidence>
<evidence type="ECO:0000256" key="10">
    <source>
        <dbReference type="SAM" id="MobiDB-lite"/>
    </source>
</evidence>
<dbReference type="PANTHER" id="PTHR33909:SF1">
    <property type="entry name" value="SEC TRANSLOCON ACCESSORY COMPLEX SUBUNIT YAJC"/>
    <property type="match status" value="1"/>
</dbReference>
<keyword evidence="6" id="KW-0653">Protein transport</keyword>
<keyword evidence="9" id="KW-0472">Membrane</keyword>
<comment type="subcellular location">
    <subcellularLocation>
        <location evidence="1">Cell membrane</location>
        <topology evidence="1">Single-pass membrane protein</topology>
    </subcellularLocation>
</comment>
<dbReference type="STRING" id="910347.SAMN05421773_11410"/>
<sequence>MELLLPLVLVIGVMLLMTRSAKNKQRQLEDMRNSIEPGTGIRTIGGMYALVKEVRHDTLLLELEPGMHAVFSKQAVSAILEADEYHRIVNGETDPEDLEDDDSPEVPDDASSLTEGDREPEESGIDLGKRAPADKEPGDDSKHDGEGGKS</sequence>
<dbReference type="InterPro" id="IPR003849">
    <property type="entry name" value="Preprotein_translocase_YajC"/>
</dbReference>
<protein>
    <submittedName>
        <fullName evidence="11">Preprotein translocase subunit YajC</fullName>
    </submittedName>
</protein>
<feature type="region of interest" description="Disordered" evidence="10">
    <location>
        <begin position="87"/>
        <end position="150"/>
    </location>
</feature>
<feature type="compositionally biased region" description="Basic and acidic residues" evidence="10">
    <location>
        <begin position="127"/>
        <end position="150"/>
    </location>
</feature>
<dbReference type="RefSeq" id="WP_093840648.1">
    <property type="nucleotide sequence ID" value="NZ_FOLM01000014.1"/>
</dbReference>
<dbReference type="SMART" id="SM01323">
    <property type="entry name" value="YajC"/>
    <property type="match status" value="1"/>
</dbReference>
<keyword evidence="7" id="KW-1133">Transmembrane helix</keyword>
<dbReference type="AlphaFoldDB" id="A0A1I1RTP8"/>
<dbReference type="Pfam" id="PF02699">
    <property type="entry name" value="YajC"/>
    <property type="match status" value="1"/>
</dbReference>
<evidence type="ECO:0000256" key="6">
    <source>
        <dbReference type="ARBA" id="ARBA00022927"/>
    </source>
</evidence>
<dbReference type="OrthoDB" id="2200301at2"/>
<dbReference type="PANTHER" id="PTHR33909">
    <property type="entry name" value="SEC TRANSLOCON ACCESSORY COMPLEX SUBUNIT YAJC"/>
    <property type="match status" value="1"/>
</dbReference>
<evidence type="ECO:0000256" key="8">
    <source>
        <dbReference type="ARBA" id="ARBA00023010"/>
    </source>
</evidence>
<gene>
    <name evidence="11" type="ORF">SAMN05421773_11410</name>
</gene>
<reference evidence="11 12" key="1">
    <citation type="submission" date="2016-10" db="EMBL/GenBank/DDBJ databases">
        <authorList>
            <person name="de Groot N.N."/>
        </authorList>
    </citation>
    <scope>NUCLEOTIDE SEQUENCE [LARGE SCALE GENOMIC DNA]</scope>
    <source>
        <strain evidence="11 12">CGMCC 4.5739</strain>
    </source>
</reference>
<evidence type="ECO:0000256" key="4">
    <source>
        <dbReference type="ARBA" id="ARBA00022475"/>
    </source>
</evidence>
<evidence type="ECO:0000313" key="11">
    <source>
        <dbReference type="EMBL" id="SFD37611.1"/>
    </source>
</evidence>
<keyword evidence="5" id="KW-0812">Transmembrane</keyword>
<comment type="similarity">
    <text evidence="2">Belongs to the YajC family.</text>
</comment>
<dbReference type="GO" id="GO:0005886">
    <property type="term" value="C:plasma membrane"/>
    <property type="evidence" value="ECO:0007669"/>
    <property type="project" value="UniProtKB-SubCell"/>
</dbReference>
<evidence type="ECO:0000256" key="3">
    <source>
        <dbReference type="ARBA" id="ARBA00022448"/>
    </source>
</evidence>